<keyword evidence="5 7" id="KW-0143">Chaperone</keyword>
<dbReference type="GO" id="GO:0051082">
    <property type="term" value="F:unfolded protein binding"/>
    <property type="evidence" value="ECO:0007669"/>
    <property type="project" value="UniProtKB-UniRule"/>
</dbReference>
<dbReference type="InterPro" id="IPR046357">
    <property type="entry name" value="PPIase_dom_sf"/>
</dbReference>
<dbReference type="GO" id="GO:0043165">
    <property type="term" value="P:Gram-negative-bacterium-type cell outer membrane assembly"/>
    <property type="evidence" value="ECO:0007669"/>
    <property type="project" value="InterPro"/>
</dbReference>
<dbReference type="InterPro" id="IPR050280">
    <property type="entry name" value="OMP_Chaperone_SurA"/>
</dbReference>
<dbReference type="PANTHER" id="PTHR47637">
    <property type="entry name" value="CHAPERONE SURA"/>
    <property type="match status" value="1"/>
</dbReference>
<dbReference type="SUPFAM" id="SSF109998">
    <property type="entry name" value="Triger factor/SurA peptide-binding domain-like"/>
    <property type="match status" value="1"/>
</dbReference>
<evidence type="ECO:0000259" key="9">
    <source>
        <dbReference type="PROSITE" id="PS50198"/>
    </source>
</evidence>
<comment type="catalytic activity">
    <reaction evidence="7">
        <text>[protein]-peptidylproline (omega=180) = [protein]-peptidylproline (omega=0)</text>
        <dbReference type="Rhea" id="RHEA:16237"/>
        <dbReference type="Rhea" id="RHEA-COMP:10747"/>
        <dbReference type="Rhea" id="RHEA-COMP:10748"/>
        <dbReference type="ChEBI" id="CHEBI:83833"/>
        <dbReference type="ChEBI" id="CHEBI:83834"/>
        <dbReference type="EC" id="5.2.1.8"/>
    </reaction>
</comment>
<dbReference type="KEGG" id="metu:GNH96_15165"/>
<comment type="function">
    <text evidence="7">Chaperone involved in the correct folding and assembly of outer membrane proteins. Recognizes specific patterns of aromatic residues and the orientation of their side chains, which are found more frequently in integral outer membrane proteins. May act in both early periplasmic and late outer membrane-associated steps of protein maturation.</text>
</comment>
<dbReference type="Pfam" id="PF00639">
    <property type="entry name" value="Rotamase"/>
    <property type="match status" value="1"/>
</dbReference>
<accession>A0A858QB55</accession>
<dbReference type="EC" id="5.2.1.8" evidence="7"/>
<keyword evidence="11" id="KW-1185">Reference proteome</keyword>
<proteinExistence type="inferred from homology"/>
<dbReference type="PANTHER" id="PTHR47637:SF1">
    <property type="entry name" value="CHAPERONE SURA"/>
    <property type="match status" value="1"/>
</dbReference>
<feature type="domain" description="PpiC" evidence="9">
    <location>
        <begin position="177"/>
        <end position="278"/>
    </location>
</feature>
<dbReference type="SUPFAM" id="SSF54534">
    <property type="entry name" value="FKBP-like"/>
    <property type="match status" value="2"/>
</dbReference>
<sequence precursor="true">MKISSFKKAARLACLALFAMASLSPAEAAVDRIVAVVDDGVILESELVRKVDEIKRSLRASRTSLPPDAILVRQVLERMIVDKIQIQMAEKMGIQVDDDTLRMAVGQIAQRNNLTPDQFRRSLAQEGLDYGDFLEQVRSEIAMGRLRASQVNNQIKISDREIQHYLEVQGSTGAVADREYRLGHILIATPREASPDEVKKARERADRLVKELKSGLDFKDASIRYSDDPQALEGGDLGWRKLSEIPSHIAEVVAGMKDGEVSDPIRSPGGYHVVKLLAMRGAGEAKLTKTHVRHILIKPNEVQSDEDAKNKLLALKTRIENGDDFGELARGHSDDKGSAIKGGDLGWVKPGALVPPFEEAMNALDENQLSDPVQTQFGWHLIQVLERQESSDTNEVLKNRAREELFKRKVEEETELWLRKIRDEAYVEIRLDETPASSGEDAPSDEGSPETFMR</sequence>
<evidence type="ECO:0000313" key="11">
    <source>
        <dbReference type="Proteomes" id="UP000503004"/>
    </source>
</evidence>
<dbReference type="Pfam" id="PF13616">
    <property type="entry name" value="Rotamase_3"/>
    <property type="match status" value="1"/>
</dbReference>
<comment type="subcellular location">
    <subcellularLocation>
        <location evidence="7">Periplasm</location>
    </subcellularLocation>
    <text evidence="7">Is capable of associating with the outer membrane.</text>
</comment>
<organism evidence="10 11">
    <name type="scientific">Methylococcus geothermalis</name>
    <dbReference type="NCBI Taxonomy" id="2681310"/>
    <lineage>
        <taxon>Bacteria</taxon>
        <taxon>Pseudomonadati</taxon>
        <taxon>Pseudomonadota</taxon>
        <taxon>Gammaproteobacteria</taxon>
        <taxon>Methylococcales</taxon>
        <taxon>Methylococcaceae</taxon>
        <taxon>Methylococcus</taxon>
    </lineage>
</organism>
<dbReference type="AlphaFoldDB" id="A0A858QB55"/>
<dbReference type="EMBL" id="CP046565">
    <property type="protein sequence ID" value="QJD31147.1"/>
    <property type="molecule type" value="Genomic_DNA"/>
</dbReference>
<dbReference type="InterPro" id="IPR015391">
    <property type="entry name" value="SurA_N"/>
</dbReference>
<dbReference type="Proteomes" id="UP000503004">
    <property type="component" value="Chromosome"/>
</dbReference>
<feature type="signal peptide" evidence="7">
    <location>
        <begin position="1"/>
        <end position="28"/>
    </location>
</feature>
<dbReference type="HAMAP" id="MF_01183">
    <property type="entry name" value="Chaperone_SurA"/>
    <property type="match status" value="1"/>
</dbReference>
<evidence type="ECO:0000256" key="5">
    <source>
        <dbReference type="ARBA" id="ARBA00023186"/>
    </source>
</evidence>
<dbReference type="GO" id="GO:0006457">
    <property type="term" value="P:protein folding"/>
    <property type="evidence" value="ECO:0007669"/>
    <property type="project" value="UniProtKB-UniRule"/>
</dbReference>
<dbReference type="GO" id="GO:0042277">
    <property type="term" value="F:peptide binding"/>
    <property type="evidence" value="ECO:0007669"/>
    <property type="project" value="InterPro"/>
</dbReference>
<evidence type="ECO:0000256" key="3">
    <source>
        <dbReference type="ARBA" id="ARBA00022764"/>
    </source>
</evidence>
<feature type="chain" id="PRO_5033188508" description="Chaperone SurA" evidence="7">
    <location>
        <begin position="29"/>
        <end position="454"/>
    </location>
</feature>
<keyword evidence="1 7" id="KW-0732">Signal</keyword>
<keyword evidence="4 7" id="KW-0697">Rotamase</keyword>
<dbReference type="RefSeq" id="WP_169604414.1">
    <property type="nucleotide sequence ID" value="NZ_CP046565.1"/>
</dbReference>
<evidence type="ECO:0000256" key="7">
    <source>
        <dbReference type="HAMAP-Rule" id="MF_01183"/>
    </source>
</evidence>
<dbReference type="GO" id="GO:0050821">
    <property type="term" value="P:protein stabilization"/>
    <property type="evidence" value="ECO:0007669"/>
    <property type="project" value="InterPro"/>
</dbReference>
<dbReference type="PROSITE" id="PS01096">
    <property type="entry name" value="PPIC_PPIASE_1"/>
    <property type="match status" value="1"/>
</dbReference>
<dbReference type="PROSITE" id="PS50198">
    <property type="entry name" value="PPIC_PPIASE_2"/>
    <property type="match status" value="2"/>
</dbReference>
<comment type="domain">
    <text evidence="7">The PPIase activity resides only in the second parvulin domain. The N-terminal region and the C-terminal tail are necessary and sufficient for the chaperone activity of SurA. The PPIase activity is dispensable for SurA to function as a chaperone. The N-terminal region and the C-terminal tail are also required for porin recognition.</text>
</comment>
<dbReference type="Gene3D" id="1.10.4030.10">
    <property type="entry name" value="Porin chaperone SurA, peptide-binding domain"/>
    <property type="match status" value="1"/>
</dbReference>
<dbReference type="InterPro" id="IPR023034">
    <property type="entry name" value="PPIase_SurA"/>
</dbReference>
<protein>
    <recommendedName>
        <fullName evidence="7">Chaperone SurA</fullName>
    </recommendedName>
    <alternativeName>
        <fullName evidence="7">Peptidyl-prolyl cis-trans isomerase SurA</fullName>
        <shortName evidence="7">PPIase SurA</shortName>
        <ecNumber evidence="7">5.2.1.8</ecNumber>
    </alternativeName>
    <alternativeName>
        <fullName evidence="7">Rotamase SurA</fullName>
    </alternativeName>
</protein>
<dbReference type="Pfam" id="PF09312">
    <property type="entry name" value="SurA_N"/>
    <property type="match status" value="1"/>
</dbReference>
<reference evidence="11" key="1">
    <citation type="submission" date="2019-12" db="EMBL/GenBank/DDBJ databases">
        <authorList>
            <person name="Awala S.I."/>
            <person name="Rhee S.K."/>
        </authorList>
    </citation>
    <scope>NUCLEOTIDE SEQUENCE [LARGE SCALE GENOMIC DNA]</scope>
    <source>
        <strain evidence="11">IM1</strain>
    </source>
</reference>
<evidence type="ECO:0000256" key="8">
    <source>
        <dbReference type="SAM" id="MobiDB-lite"/>
    </source>
</evidence>
<name>A0A858QB55_9GAMM</name>
<feature type="domain" description="PpiC" evidence="9">
    <location>
        <begin position="287"/>
        <end position="386"/>
    </location>
</feature>
<keyword evidence="6 7" id="KW-0413">Isomerase</keyword>
<keyword evidence="2 7" id="KW-0677">Repeat</keyword>
<dbReference type="Gene3D" id="3.10.50.40">
    <property type="match status" value="2"/>
</dbReference>
<dbReference type="GO" id="GO:0030288">
    <property type="term" value="C:outer membrane-bounded periplasmic space"/>
    <property type="evidence" value="ECO:0007669"/>
    <property type="project" value="InterPro"/>
</dbReference>
<evidence type="ECO:0000313" key="10">
    <source>
        <dbReference type="EMBL" id="QJD31147.1"/>
    </source>
</evidence>
<gene>
    <name evidence="7" type="primary">surA</name>
    <name evidence="10" type="ORF">GNH96_15165</name>
</gene>
<keyword evidence="3 7" id="KW-0574">Periplasm</keyword>
<dbReference type="InterPro" id="IPR027304">
    <property type="entry name" value="Trigger_fact/SurA_dom_sf"/>
</dbReference>
<dbReference type="InterPro" id="IPR023058">
    <property type="entry name" value="PPIase_PpiC_CS"/>
</dbReference>
<evidence type="ECO:0000256" key="1">
    <source>
        <dbReference type="ARBA" id="ARBA00022729"/>
    </source>
</evidence>
<feature type="region of interest" description="Disordered" evidence="8">
    <location>
        <begin position="431"/>
        <end position="454"/>
    </location>
</feature>
<dbReference type="InterPro" id="IPR000297">
    <property type="entry name" value="PPIase_PpiC"/>
</dbReference>
<evidence type="ECO:0000256" key="4">
    <source>
        <dbReference type="ARBA" id="ARBA00023110"/>
    </source>
</evidence>
<evidence type="ECO:0000256" key="6">
    <source>
        <dbReference type="ARBA" id="ARBA00023235"/>
    </source>
</evidence>
<dbReference type="GO" id="GO:0003755">
    <property type="term" value="F:peptidyl-prolyl cis-trans isomerase activity"/>
    <property type="evidence" value="ECO:0007669"/>
    <property type="project" value="UniProtKB-UniRule"/>
</dbReference>
<evidence type="ECO:0000256" key="2">
    <source>
        <dbReference type="ARBA" id="ARBA00022737"/>
    </source>
</evidence>